<sequence>MRGGYGRLGGEEEENEKHERGEEKESRKRGMTGAAETVEKEKGGRGRQSAWRIGIIPGLSRRITERQTSWRRPSTHRIESCVRSSKIRPRLGLRVLPGAGLAGFHIYIFIYIYIFSKKRKKNKQSFKPDVDLQLI</sequence>
<feature type="transmembrane region" description="Helical" evidence="2">
    <location>
        <begin position="95"/>
        <end position="115"/>
    </location>
</feature>
<reference evidence="3 4" key="1">
    <citation type="journal article" date="2021" name="Elife">
        <title>Chloroplast acquisition without the gene transfer in kleptoplastic sea slugs, Plakobranchus ocellatus.</title>
        <authorList>
            <person name="Maeda T."/>
            <person name="Takahashi S."/>
            <person name="Yoshida T."/>
            <person name="Shimamura S."/>
            <person name="Takaki Y."/>
            <person name="Nagai Y."/>
            <person name="Toyoda A."/>
            <person name="Suzuki Y."/>
            <person name="Arimoto A."/>
            <person name="Ishii H."/>
            <person name="Satoh N."/>
            <person name="Nishiyama T."/>
            <person name="Hasebe M."/>
            <person name="Maruyama T."/>
            <person name="Minagawa J."/>
            <person name="Obokata J."/>
            <person name="Shigenobu S."/>
        </authorList>
    </citation>
    <scope>NUCLEOTIDE SEQUENCE [LARGE SCALE GENOMIC DNA]</scope>
</reference>
<evidence type="ECO:0000256" key="2">
    <source>
        <dbReference type="SAM" id="Phobius"/>
    </source>
</evidence>
<feature type="compositionally biased region" description="Basic and acidic residues" evidence="1">
    <location>
        <begin position="15"/>
        <end position="28"/>
    </location>
</feature>
<evidence type="ECO:0000256" key="1">
    <source>
        <dbReference type="SAM" id="MobiDB-lite"/>
    </source>
</evidence>
<keyword evidence="4" id="KW-1185">Reference proteome</keyword>
<dbReference type="EMBL" id="BMAT01011802">
    <property type="protein sequence ID" value="GFR79433.1"/>
    <property type="molecule type" value="Genomic_DNA"/>
</dbReference>
<gene>
    <name evidence="3" type="ORF">ElyMa_005874800</name>
</gene>
<protein>
    <recommendedName>
        <fullName evidence="5">Transmembrane protein</fullName>
    </recommendedName>
</protein>
<proteinExistence type="predicted"/>
<name>A0AAV4G131_9GAST</name>
<dbReference type="AlphaFoldDB" id="A0AAV4G131"/>
<keyword evidence="2" id="KW-0812">Transmembrane</keyword>
<accession>A0AAV4G131</accession>
<dbReference type="Proteomes" id="UP000762676">
    <property type="component" value="Unassembled WGS sequence"/>
</dbReference>
<keyword evidence="2" id="KW-1133">Transmembrane helix</keyword>
<evidence type="ECO:0000313" key="4">
    <source>
        <dbReference type="Proteomes" id="UP000762676"/>
    </source>
</evidence>
<evidence type="ECO:0000313" key="3">
    <source>
        <dbReference type="EMBL" id="GFR79433.1"/>
    </source>
</evidence>
<keyword evidence="2" id="KW-0472">Membrane</keyword>
<evidence type="ECO:0008006" key="5">
    <source>
        <dbReference type="Google" id="ProtNLM"/>
    </source>
</evidence>
<organism evidence="3 4">
    <name type="scientific">Elysia marginata</name>
    <dbReference type="NCBI Taxonomy" id="1093978"/>
    <lineage>
        <taxon>Eukaryota</taxon>
        <taxon>Metazoa</taxon>
        <taxon>Spiralia</taxon>
        <taxon>Lophotrochozoa</taxon>
        <taxon>Mollusca</taxon>
        <taxon>Gastropoda</taxon>
        <taxon>Heterobranchia</taxon>
        <taxon>Euthyneura</taxon>
        <taxon>Panpulmonata</taxon>
        <taxon>Sacoglossa</taxon>
        <taxon>Placobranchoidea</taxon>
        <taxon>Plakobranchidae</taxon>
        <taxon>Elysia</taxon>
    </lineage>
</organism>
<comment type="caution">
    <text evidence="3">The sequence shown here is derived from an EMBL/GenBank/DDBJ whole genome shotgun (WGS) entry which is preliminary data.</text>
</comment>
<feature type="region of interest" description="Disordered" evidence="1">
    <location>
        <begin position="1"/>
        <end position="48"/>
    </location>
</feature>